<comment type="caution">
    <text evidence="5">The sequence shown here is derived from an EMBL/GenBank/DDBJ whole genome shotgun (WGS) entry which is preliminary data.</text>
</comment>
<organism evidence="5 6">
    <name type="scientific">Persephonella atlantica</name>
    <dbReference type="NCBI Taxonomy" id="2699429"/>
    <lineage>
        <taxon>Bacteria</taxon>
        <taxon>Pseudomonadati</taxon>
        <taxon>Aquificota</taxon>
        <taxon>Aquificia</taxon>
        <taxon>Aquificales</taxon>
        <taxon>Hydrogenothermaceae</taxon>
        <taxon>Persephonella</taxon>
    </lineage>
</organism>
<gene>
    <name evidence="5" type="ORF">GWK41_05370</name>
</gene>
<dbReference type="InterPro" id="IPR004089">
    <property type="entry name" value="MCPsignal_dom"/>
</dbReference>
<evidence type="ECO:0000313" key="6">
    <source>
        <dbReference type="Proteomes" id="UP000772812"/>
    </source>
</evidence>
<dbReference type="PANTHER" id="PTHR32089">
    <property type="entry name" value="METHYL-ACCEPTING CHEMOTAXIS PROTEIN MCPB"/>
    <property type="match status" value="1"/>
</dbReference>
<dbReference type="SUPFAM" id="SSF58104">
    <property type="entry name" value="Methyl-accepting chemotaxis protein (MCP) signaling domain"/>
    <property type="match status" value="1"/>
</dbReference>
<keyword evidence="6" id="KW-1185">Reference proteome</keyword>
<evidence type="ECO:0000256" key="3">
    <source>
        <dbReference type="SAM" id="Phobius"/>
    </source>
</evidence>
<keyword evidence="3" id="KW-1133">Transmembrane helix</keyword>
<reference evidence="5 6" key="1">
    <citation type="journal article" date="2021" name="Syst. Appl. Microbiol.">
        <title>Persephonella atlantica sp. nov.: How to adapt to physico-chemical gradients in high temperature hydrothermal habitats.</title>
        <authorList>
            <person name="Francois D.X."/>
            <person name="Godfroy A."/>
            <person name="Mathien C."/>
            <person name="Aube J."/>
            <person name="Cathalot C."/>
            <person name="Lesongeur F."/>
            <person name="L'Haridon S."/>
            <person name="Philippon X."/>
            <person name="Roussel E.G."/>
        </authorList>
    </citation>
    <scope>NUCLEOTIDE SEQUENCE [LARGE SCALE GENOMIC DNA]</scope>
    <source>
        <strain evidence="5 6">MO1340</strain>
    </source>
</reference>
<keyword evidence="3" id="KW-0472">Membrane</keyword>
<proteinExistence type="predicted"/>
<protein>
    <recommendedName>
        <fullName evidence="4">Methyl-accepting transducer domain-containing protein</fullName>
    </recommendedName>
</protein>
<keyword evidence="3" id="KW-0812">Transmembrane</keyword>
<dbReference type="EMBL" id="JAACYA010000002">
    <property type="protein sequence ID" value="MBK3332491.1"/>
    <property type="molecule type" value="Genomic_DNA"/>
</dbReference>
<evidence type="ECO:0000313" key="5">
    <source>
        <dbReference type="EMBL" id="MBK3332491.1"/>
    </source>
</evidence>
<dbReference type="Proteomes" id="UP000772812">
    <property type="component" value="Unassembled WGS sequence"/>
</dbReference>
<dbReference type="Gene3D" id="1.10.287.950">
    <property type="entry name" value="Methyl-accepting chemotaxis protein"/>
    <property type="match status" value="1"/>
</dbReference>
<accession>A0ABS1GHS1</accession>
<name>A0ABS1GHS1_9AQUI</name>
<keyword evidence="1 2" id="KW-0807">Transducer</keyword>
<evidence type="ECO:0000259" key="4">
    <source>
        <dbReference type="PROSITE" id="PS50111"/>
    </source>
</evidence>
<dbReference type="PROSITE" id="PS50111">
    <property type="entry name" value="CHEMOTAXIS_TRANSDUC_2"/>
    <property type="match status" value="1"/>
</dbReference>
<dbReference type="Pfam" id="PF00015">
    <property type="entry name" value="MCPsignal"/>
    <property type="match status" value="1"/>
</dbReference>
<feature type="domain" description="Methyl-accepting transducer" evidence="4">
    <location>
        <begin position="168"/>
        <end position="335"/>
    </location>
</feature>
<evidence type="ECO:0000256" key="2">
    <source>
        <dbReference type="PROSITE-ProRule" id="PRU00284"/>
    </source>
</evidence>
<evidence type="ECO:0000256" key="1">
    <source>
        <dbReference type="ARBA" id="ARBA00023224"/>
    </source>
</evidence>
<sequence>MSHYEFKNYRYLLKRGQGDTVESRMHYERGVSYLIAIPLVVLLSSGIGFFLVFRDIERYTGRIKERISDITGIDVSSVNTLDILDNLKTDTDERKLKEKLESLTDSVISMVVVFLKLRGENKKVERDIFRLAVSSEILSLSVENISRYIINLKKDFNRIKDKMSLHTQSVISSMEQVKKLSHDVVSLKENVDLLTKHSENIKEVVEAIKKIADQTNLLALNAAIEAARAGEAGKGFSVVADEVRTLANKTKKETYEIGEIIEKISFSMKKLAIEIEEKSEEATRLQSVIQSSGRDMEKLLSGIEKIVTITDEISEIIHRQRESLSIVKSELINVSKNIYQFGTVFKSMEESIIITGNILSQILEGETQRYLNALIDAVKNNKSYAEIEISEKTAGILKDG</sequence>
<dbReference type="PANTHER" id="PTHR32089:SF112">
    <property type="entry name" value="LYSOZYME-LIKE PROTEIN-RELATED"/>
    <property type="match status" value="1"/>
</dbReference>
<feature type="transmembrane region" description="Helical" evidence="3">
    <location>
        <begin position="31"/>
        <end position="53"/>
    </location>
</feature>
<dbReference type="SMART" id="SM00283">
    <property type="entry name" value="MA"/>
    <property type="match status" value="1"/>
</dbReference>